<comment type="caution">
    <text evidence="1">The sequence shown here is derived from an EMBL/GenBank/DDBJ whole genome shotgun (WGS) entry which is preliminary data.</text>
</comment>
<reference evidence="1" key="1">
    <citation type="submission" date="2021-10" db="EMBL/GenBank/DDBJ databases">
        <title>Collection of gut derived symbiotic bacterial strains cultured from healthy donors.</title>
        <authorList>
            <person name="Lin H."/>
            <person name="Littmann E."/>
            <person name="Claire K."/>
            <person name="Pamer E."/>
        </authorList>
    </citation>
    <scope>NUCLEOTIDE SEQUENCE</scope>
    <source>
        <strain evidence="1">MSK.7.16</strain>
    </source>
</reference>
<evidence type="ECO:0000313" key="1">
    <source>
        <dbReference type="EMBL" id="MCB6829302.1"/>
    </source>
</evidence>
<dbReference type="RefSeq" id="WP_227153333.1">
    <property type="nucleotide sequence ID" value="NZ_JAJCGD010000047.1"/>
</dbReference>
<proteinExistence type="predicted"/>
<name>A0AAW4U7N4_9FIRM</name>
<gene>
    <name evidence="1" type="ORF">LIY65_11445</name>
</gene>
<dbReference type="EMBL" id="JAJCGD010000047">
    <property type="protein sequence ID" value="MCB6829302.1"/>
    <property type="molecule type" value="Genomic_DNA"/>
</dbReference>
<organism evidence="1 2">
    <name type="scientific">Megamonas funiformis</name>
    <dbReference type="NCBI Taxonomy" id="437897"/>
    <lineage>
        <taxon>Bacteria</taxon>
        <taxon>Bacillati</taxon>
        <taxon>Bacillota</taxon>
        <taxon>Negativicutes</taxon>
        <taxon>Selenomonadales</taxon>
        <taxon>Selenomonadaceae</taxon>
        <taxon>Megamonas</taxon>
    </lineage>
</organism>
<sequence length="248" mass="28782">MENLIQIVNNQAVVSSRKVADSFRKEHSKVLRSIKNVIELTQAKNGFSELTRNDEIKKWFYETTYIDNSGKSNIEYLMNKNGFSLIVMGFTGKKAMQWKIEYITAFEQMEQYLKQLQVSSVDKKILDCKYDEVQMEKSKLWLELADKVDIKEYKQMAKSYAFNILAGSNVLPLPEVKELTYSATEVGEIFGVSKNKIGSLANKHNLKTDEYGKYFYDKSRYSNKEVQTFRYNRKAIEVFRSLLGGAKE</sequence>
<accession>A0AAW4U7N4</accession>
<protein>
    <submittedName>
        <fullName evidence="1">Rha family transcriptional regulator</fullName>
    </submittedName>
</protein>
<evidence type="ECO:0000313" key="2">
    <source>
        <dbReference type="Proteomes" id="UP001198190"/>
    </source>
</evidence>
<dbReference type="NCBIfam" id="TIGR02681">
    <property type="entry name" value="phage_pRha"/>
    <property type="match status" value="1"/>
</dbReference>
<dbReference type="AlphaFoldDB" id="A0AAW4U7N4"/>
<dbReference type="Proteomes" id="UP001198190">
    <property type="component" value="Unassembled WGS sequence"/>
</dbReference>
<dbReference type="Pfam" id="PF09669">
    <property type="entry name" value="Phage_pRha"/>
    <property type="match status" value="1"/>
</dbReference>
<dbReference type="InterPro" id="IPR014054">
    <property type="entry name" value="Phage_regulatory_Rha"/>
</dbReference>